<dbReference type="InterPro" id="IPR041246">
    <property type="entry name" value="Bact_MG10"/>
</dbReference>
<feature type="domain" description="Bacterial alpha-2-macroglobulin MG10" evidence="2">
    <location>
        <begin position="66"/>
        <end position="181"/>
    </location>
</feature>
<keyword evidence="4" id="KW-1185">Reference proteome</keyword>
<feature type="compositionally biased region" description="Polar residues" evidence="1">
    <location>
        <begin position="223"/>
        <end position="240"/>
    </location>
</feature>
<proteinExistence type="predicted"/>
<dbReference type="GO" id="GO:0004866">
    <property type="term" value="F:endopeptidase inhibitor activity"/>
    <property type="evidence" value="ECO:0007669"/>
    <property type="project" value="TreeGrafter"/>
</dbReference>
<name>A0AAI9SD94_9BURK</name>
<sequence>MKRTAGFPDDKDHLTTAPAGALLEAPGCIAAEVSGAAQSSFLWWQGEQTGWVRLPDDKASPAEKSGLEVERTYLGEDGKPSTRFRAGEKITVRVKLRAYAGEEGLMDIALTDLLPGGLAYAMNPGTGPDGAPKFLRSEERMTWLSPELSSWSPVTFTYTVRAATPGEFTVPPVEAQSLSRPLLRARGASGKLTILDSEGNPVKLPDAAPAAASASRDMSAAPLSSQSTQPSENRVPQSAASPAPEKANTAPGNTPSAPDGDD</sequence>
<dbReference type="Pfam" id="PF17973">
    <property type="entry name" value="bMG10"/>
    <property type="match status" value="1"/>
</dbReference>
<dbReference type="RefSeq" id="WP_152157009.1">
    <property type="nucleotide sequence ID" value="NZ_WEHW01000017.1"/>
</dbReference>
<gene>
    <name evidence="3" type="ORF">GBM96_06240</name>
</gene>
<feature type="compositionally biased region" description="Low complexity" evidence="1">
    <location>
        <begin position="205"/>
        <end position="222"/>
    </location>
</feature>
<organism evidence="3 4">
    <name type="scientific">Sutterella seckii</name>
    <dbReference type="NCBI Taxonomy" id="1944635"/>
    <lineage>
        <taxon>Bacteria</taxon>
        <taxon>Pseudomonadati</taxon>
        <taxon>Pseudomonadota</taxon>
        <taxon>Betaproteobacteria</taxon>
        <taxon>Burkholderiales</taxon>
        <taxon>Sutterellaceae</taxon>
        <taxon>Sutterella</taxon>
    </lineage>
</organism>
<dbReference type="EMBL" id="WEHW01000017">
    <property type="protein sequence ID" value="KAB7651309.1"/>
    <property type="molecule type" value="Genomic_DNA"/>
</dbReference>
<dbReference type="AlphaFoldDB" id="A0AAI9SD94"/>
<reference evidence="3 4" key="1">
    <citation type="submission" date="2019-10" db="EMBL/GenBank/DDBJ databases">
        <title>Genome diversity of Sutterella seckii.</title>
        <authorList>
            <person name="Chaplin A.V."/>
            <person name="Sokolova S.R."/>
            <person name="Mosin K.A."/>
            <person name="Ivanova E.L."/>
            <person name="Kochetkova T.O."/>
            <person name="Goltsov A.Y."/>
            <person name="Trofimov D.Y."/>
            <person name="Efimov B.A."/>
        </authorList>
    </citation>
    <scope>NUCLEOTIDE SEQUENCE [LARGE SCALE GENOMIC DNA]</scope>
    <source>
        <strain evidence="3 4">ASD3426</strain>
    </source>
</reference>
<evidence type="ECO:0000259" key="2">
    <source>
        <dbReference type="Pfam" id="PF17973"/>
    </source>
</evidence>
<protein>
    <recommendedName>
        <fullName evidence="2">Bacterial alpha-2-macroglobulin MG10 domain-containing protein</fullName>
    </recommendedName>
</protein>
<evidence type="ECO:0000313" key="3">
    <source>
        <dbReference type="EMBL" id="KAB7651309.1"/>
    </source>
</evidence>
<dbReference type="PANTHER" id="PTHR40094">
    <property type="entry name" value="ALPHA-2-MACROGLOBULIN HOMOLOG"/>
    <property type="match status" value="1"/>
</dbReference>
<dbReference type="PANTHER" id="PTHR40094:SF1">
    <property type="entry name" value="UBIQUITIN DOMAIN-CONTAINING PROTEIN"/>
    <property type="match status" value="1"/>
</dbReference>
<comment type="caution">
    <text evidence="3">The sequence shown here is derived from an EMBL/GenBank/DDBJ whole genome shotgun (WGS) entry which is preliminary data.</text>
</comment>
<evidence type="ECO:0000313" key="4">
    <source>
        <dbReference type="Proteomes" id="UP000469462"/>
    </source>
</evidence>
<feature type="region of interest" description="Disordered" evidence="1">
    <location>
        <begin position="194"/>
        <end position="262"/>
    </location>
</feature>
<dbReference type="Proteomes" id="UP000469462">
    <property type="component" value="Unassembled WGS sequence"/>
</dbReference>
<accession>A0AAI9SD94</accession>
<evidence type="ECO:0000256" key="1">
    <source>
        <dbReference type="SAM" id="MobiDB-lite"/>
    </source>
</evidence>
<dbReference type="InterPro" id="IPR051802">
    <property type="entry name" value="YfhM-like"/>
</dbReference>